<evidence type="ECO:0000256" key="1">
    <source>
        <dbReference type="ARBA" id="ARBA00001353"/>
    </source>
</evidence>
<dbReference type="NCBIfam" id="TIGR00525">
    <property type="entry name" value="folB"/>
    <property type="match status" value="1"/>
</dbReference>
<evidence type="ECO:0000256" key="6">
    <source>
        <dbReference type="RuleBase" id="RU362079"/>
    </source>
</evidence>
<keyword evidence="9" id="KW-1185">Reference proteome</keyword>
<dbReference type="UniPathway" id="UPA00077">
    <property type="reaction ID" value="UER00154"/>
</dbReference>
<reference evidence="9" key="1">
    <citation type="submission" date="2016-10" db="EMBL/GenBank/DDBJ databases">
        <authorList>
            <person name="Varghese N."/>
            <person name="Submissions S."/>
        </authorList>
    </citation>
    <scope>NUCLEOTIDE SEQUENCE [LARGE SCALE GENOMIC DNA]</scope>
    <source>
        <strain evidence="9">CGMCC 1.12402</strain>
    </source>
</reference>
<evidence type="ECO:0000313" key="8">
    <source>
        <dbReference type="EMBL" id="SEW07847.1"/>
    </source>
</evidence>
<dbReference type="SUPFAM" id="SSF55620">
    <property type="entry name" value="Tetrahydrobiopterin biosynthesis enzymes-like"/>
    <property type="match status" value="1"/>
</dbReference>
<dbReference type="InterPro" id="IPR006156">
    <property type="entry name" value="Dihydroneopterin_aldolase"/>
</dbReference>
<feature type="domain" description="Dihydroneopterin aldolase/epimerase" evidence="7">
    <location>
        <begin position="6"/>
        <end position="118"/>
    </location>
</feature>
<evidence type="ECO:0000256" key="3">
    <source>
        <dbReference type="ARBA" id="ARBA00005708"/>
    </source>
</evidence>
<protein>
    <recommendedName>
        <fullName evidence="6">7,8-dihydroneopterin aldolase</fullName>
        <ecNumber evidence="6">4.1.2.25</ecNumber>
    </recommendedName>
</protein>
<proteinExistence type="inferred from homology"/>
<dbReference type="GO" id="GO:0005737">
    <property type="term" value="C:cytoplasm"/>
    <property type="evidence" value="ECO:0007669"/>
    <property type="project" value="TreeGrafter"/>
</dbReference>
<accession>A0A1I0P0J5</accession>
<evidence type="ECO:0000256" key="4">
    <source>
        <dbReference type="ARBA" id="ARBA00022909"/>
    </source>
</evidence>
<gene>
    <name evidence="8" type="ORF">SAMN05216290_1635</name>
</gene>
<evidence type="ECO:0000256" key="5">
    <source>
        <dbReference type="ARBA" id="ARBA00023239"/>
    </source>
</evidence>
<evidence type="ECO:0000313" key="9">
    <source>
        <dbReference type="Proteomes" id="UP000199437"/>
    </source>
</evidence>
<dbReference type="EMBL" id="FOIR01000001">
    <property type="protein sequence ID" value="SEW07847.1"/>
    <property type="molecule type" value="Genomic_DNA"/>
</dbReference>
<dbReference type="EC" id="4.1.2.25" evidence="6"/>
<dbReference type="InterPro" id="IPR043133">
    <property type="entry name" value="GTP-CH-I_C/QueF"/>
</dbReference>
<evidence type="ECO:0000256" key="2">
    <source>
        <dbReference type="ARBA" id="ARBA00005013"/>
    </source>
</evidence>
<keyword evidence="4 6" id="KW-0289">Folate biosynthesis</keyword>
<dbReference type="Gene3D" id="3.30.1130.10">
    <property type="match status" value="1"/>
</dbReference>
<organism evidence="8 9">
    <name type="scientific">Roseivirga pacifica</name>
    <dbReference type="NCBI Taxonomy" id="1267423"/>
    <lineage>
        <taxon>Bacteria</taxon>
        <taxon>Pseudomonadati</taxon>
        <taxon>Bacteroidota</taxon>
        <taxon>Cytophagia</taxon>
        <taxon>Cytophagales</taxon>
        <taxon>Roseivirgaceae</taxon>
        <taxon>Roseivirga</taxon>
    </lineage>
</organism>
<comment type="catalytic activity">
    <reaction evidence="1 6">
        <text>7,8-dihydroneopterin = 6-hydroxymethyl-7,8-dihydropterin + glycolaldehyde</text>
        <dbReference type="Rhea" id="RHEA:10540"/>
        <dbReference type="ChEBI" id="CHEBI:17001"/>
        <dbReference type="ChEBI" id="CHEBI:17071"/>
        <dbReference type="ChEBI" id="CHEBI:44841"/>
        <dbReference type="EC" id="4.1.2.25"/>
    </reaction>
</comment>
<comment type="pathway">
    <text evidence="2 6">Cofactor biosynthesis; tetrahydrofolate biosynthesis; 2-amino-4-hydroxy-6-hydroxymethyl-7,8-dihydropteridine diphosphate from 7,8-dihydroneopterin triphosphate: step 3/4.</text>
</comment>
<dbReference type="Pfam" id="PF02152">
    <property type="entry name" value="FolB"/>
    <property type="match status" value="1"/>
</dbReference>
<dbReference type="PANTHER" id="PTHR42844">
    <property type="entry name" value="DIHYDRONEOPTERIN ALDOLASE 1-RELATED"/>
    <property type="match status" value="1"/>
</dbReference>
<evidence type="ECO:0000259" key="7">
    <source>
        <dbReference type="SMART" id="SM00905"/>
    </source>
</evidence>
<dbReference type="GO" id="GO:0004150">
    <property type="term" value="F:dihydroneopterin aldolase activity"/>
    <property type="evidence" value="ECO:0007669"/>
    <property type="project" value="UniProtKB-UniRule"/>
</dbReference>
<comment type="similarity">
    <text evidence="3 6">Belongs to the DHNA family.</text>
</comment>
<sequence length="122" mass="13825">MNKDIVSLEGIEIYAFHGFYEEERKIGNQYVVDVHVTTNFEKAAQADELSGTVNYETIYAIVKEEMAIPTKLLERLAQRMVDRLFNAFDIVEEIQISVAKQNPPIGGVAKQSKITMVRSKNS</sequence>
<dbReference type="GO" id="GO:0046656">
    <property type="term" value="P:folic acid biosynthetic process"/>
    <property type="evidence" value="ECO:0007669"/>
    <property type="project" value="UniProtKB-UniRule"/>
</dbReference>
<keyword evidence="5 6" id="KW-0456">Lyase</keyword>
<dbReference type="PANTHER" id="PTHR42844:SF1">
    <property type="entry name" value="DIHYDRONEOPTERIN ALDOLASE 1-RELATED"/>
    <property type="match status" value="1"/>
</dbReference>
<comment type="function">
    <text evidence="6">Catalyzes the conversion of 7,8-dihydroneopterin to 6-hydroxymethyl-7,8-dihydropterin.</text>
</comment>
<dbReference type="AlphaFoldDB" id="A0A1I0P0J5"/>
<dbReference type="NCBIfam" id="TIGR00526">
    <property type="entry name" value="folB_dom"/>
    <property type="match status" value="1"/>
</dbReference>
<dbReference type="Proteomes" id="UP000199437">
    <property type="component" value="Unassembled WGS sequence"/>
</dbReference>
<dbReference type="SMART" id="SM00905">
    <property type="entry name" value="FolB"/>
    <property type="match status" value="1"/>
</dbReference>
<dbReference type="STRING" id="1267423.SAMN05216290_1635"/>
<dbReference type="InterPro" id="IPR006157">
    <property type="entry name" value="FolB_dom"/>
</dbReference>
<name>A0A1I0P0J5_9BACT</name>
<dbReference type="GO" id="GO:0046654">
    <property type="term" value="P:tetrahydrofolate biosynthetic process"/>
    <property type="evidence" value="ECO:0007669"/>
    <property type="project" value="UniProtKB-UniRule"/>
</dbReference>